<dbReference type="Proteomes" id="UP001470230">
    <property type="component" value="Unassembled WGS sequence"/>
</dbReference>
<feature type="region of interest" description="Disordered" evidence="1">
    <location>
        <begin position="410"/>
        <end position="454"/>
    </location>
</feature>
<accession>A0ABR2J4H8</accession>
<name>A0ABR2J4H8_9EUKA</name>
<comment type="caution">
    <text evidence="2">The sequence shown here is derived from an EMBL/GenBank/DDBJ whole genome shotgun (WGS) entry which is preliminary data.</text>
</comment>
<sequence>MPPRSTRQKICEHARECKKAKQDIIEMETIEVQSKNPINNNSLIKTTPSNMVLGSFLSGTSYPANKIILTANGQKPCSRSAFFEKQAIVAPKVENLGIETTYDAMEESVALGHRRFSQDSRWSSKFNGMENTNSLFDVETGKLVSVFNTLKSRAGRETSFTSGSNMMESYGLEHIADQLQENFGDQMISICHDGDNKSPKIYQKAGLQVDHHRDGGHGLNSIKNAFKKFKSDFYTIFGKRPYGSLDERIFRYAGYLFAKVNDRDLRVTLWKNVPNHLVGDHSKCCHFQRSPGRPRSTPCSPNDFEIWKKGIEIPFYKDHLQNFFDDTADIIQECSYSFNTAKNESFNANIGFLVPKRIDFKSSYCARASIAIGRNNDSNFDEKVIDTICPNINPSSKNLLLQYQAERNQMKEARSNKNEKKRRKQKKYMRKKAAPKYEPGDYNENKSEIFNSYK</sequence>
<protein>
    <submittedName>
        <fullName evidence="2">Uncharacterized protein</fullName>
    </submittedName>
</protein>
<reference evidence="2 3" key="1">
    <citation type="submission" date="2024-04" db="EMBL/GenBank/DDBJ databases">
        <title>Tritrichomonas musculus Genome.</title>
        <authorList>
            <person name="Alves-Ferreira E."/>
            <person name="Grigg M."/>
            <person name="Lorenzi H."/>
            <person name="Galac M."/>
        </authorList>
    </citation>
    <scope>NUCLEOTIDE SEQUENCE [LARGE SCALE GENOMIC DNA]</scope>
    <source>
        <strain evidence="2 3">EAF2021</strain>
    </source>
</reference>
<organism evidence="2 3">
    <name type="scientific">Tritrichomonas musculus</name>
    <dbReference type="NCBI Taxonomy" id="1915356"/>
    <lineage>
        <taxon>Eukaryota</taxon>
        <taxon>Metamonada</taxon>
        <taxon>Parabasalia</taxon>
        <taxon>Tritrichomonadida</taxon>
        <taxon>Tritrichomonadidae</taxon>
        <taxon>Tritrichomonas</taxon>
    </lineage>
</organism>
<evidence type="ECO:0000313" key="3">
    <source>
        <dbReference type="Proteomes" id="UP001470230"/>
    </source>
</evidence>
<evidence type="ECO:0000313" key="2">
    <source>
        <dbReference type="EMBL" id="KAK8872200.1"/>
    </source>
</evidence>
<evidence type="ECO:0000256" key="1">
    <source>
        <dbReference type="SAM" id="MobiDB-lite"/>
    </source>
</evidence>
<dbReference type="EMBL" id="JAPFFF010000013">
    <property type="protein sequence ID" value="KAK8872200.1"/>
    <property type="molecule type" value="Genomic_DNA"/>
</dbReference>
<proteinExistence type="predicted"/>
<gene>
    <name evidence="2" type="ORF">M9Y10_007965</name>
</gene>
<keyword evidence="3" id="KW-1185">Reference proteome</keyword>
<feature type="compositionally biased region" description="Basic residues" evidence="1">
    <location>
        <begin position="419"/>
        <end position="434"/>
    </location>
</feature>